<proteinExistence type="inferred from homology"/>
<evidence type="ECO:0000313" key="10">
    <source>
        <dbReference type="EMBL" id="KAF8712735.1"/>
    </source>
</evidence>
<evidence type="ECO:0000256" key="3">
    <source>
        <dbReference type="ARBA" id="ARBA00022692"/>
    </source>
</evidence>
<dbReference type="AlphaFoldDB" id="A0A835BVF6"/>
<organism evidence="10 11">
    <name type="scientific">Digitaria exilis</name>
    <dbReference type="NCBI Taxonomy" id="1010633"/>
    <lineage>
        <taxon>Eukaryota</taxon>
        <taxon>Viridiplantae</taxon>
        <taxon>Streptophyta</taxon>
        <taxon>Embryophyta</taxon>
        <taxon>Tracheophyta</taxon>
        <taxon>Spermatophyta</taxon>
        <taxon>Magnoliopsida</taxon>
        <taxon>Liliopsida</taxon>
        <taxon>Poales</taxon>
        <taxon>Poaceae</taxon>
        <taxon>PACMAD clade</taxon>
        <taxon>Panicoideae</taxon>
        <taxon>Panicodae</taxon>
        <taxon>Paniceae</taxon>
        <taxon>Anthephorinae</taxon>
        <taxon>Digitaria</taxon>
    </lineage>
</organism>
<reference evidence="10" key="1">
    <citation type="submission" date="2020-07" db="EMBL/GenBank/DDBJ databases">
        <title>Genome sequence and genetic diversity analysis of an under-domesticated orphan crop, white fonio (Digitaria exilis).</title>
        <authorList>
            <person name="Bennetzen J.L."/>
            <person name="Chen S."/>
            <person name="Ma X."/>
            <person name="Wang X."/>
            <person name="Yssel A.E.J."/>
            <person name="Chaluvadi S.R."/>
            <person name="Johnson M."/>
            <person name="Gangashetty P."/>
            <person name="Hamidou F."/>
            <person name="Sanogo M.D."/>
            <person name="Zwaenepoel A."/>
            <person name="Wallace J."/>
            <person name="Van De Peer Y."/>
            <person name="Van Deynze A."/>
        </authorList>
    </citation>
    <scope>NUCLEOTIDE SEQUENCE</scope>
    <source>
        <tissue evidence="10">Leaves</tissue>
    </source>
</reference>
<dbReference type="OrthoDB" id="2016024at2759"/>
<evidence type="ECO:0000256" key="8">
    <source>
        <dbReference type="SAM" id="MobiDB-lite"/>
    </source>
</evidence>
<evidence type="ECO:0000313" key="11">
    <source>
        <dbReference type="Proteomes" id="UP000636709"/>
    </source>
</evidence>
<evidence type="ECO:0000256" key="2">
    <source>
        <dbReference type="ARBA" id="ARBA00022531"/>
    </source>
</evidence>
<dbReference type="GO" id="GO:0045454">
    <property type="term" value="P:cell redox homeostasis"/>
    <property type="evidence" value="ECO:0007669"/>
    <property type="project" value="TreeGrafter"/>
</dbReference>
<keyword evidence="3 9" id="KW-0812">Transmembrane</keyword>
<name>A0A835BVF6_9POAL</name>
<evidence type="ECO:0000256" key="5">
    <source>
        <dbReference type="ARBA" id="ARBA00023078"/>
    </source>
</evidence>
<comment type="caution">
    <text evidence="10">The sequence shown here is derived from an EMBL/GenBank/DDBJ whole genome shotgun (WGS) entry which is preliminary data.</text>
</comment>
<keyword evidence="11" id="KW-1185">Reference proteome</keyword>
<dbReference type="InterPro" id="IPR038760">
    <property type="entry name" value="PsbY_plant"/>
</dbReference>
<dbReference type="GO" id="GO:0030145">
    <property type="term" value="F:manganese ion binding"/>
    <property type="evidence" value="ECO:0007669"/>
    <property type="project" value="InterPro"/>
</dbReference>
<dbReference type="GO" id="GO:0009523">
    <property type="term" value="C:photosystem II"/>
    <property type="evidence" value="ECO:0007669"/>
    <property type="project" value="UniProtKB-KW"/>
</dbReference>
<feature type="transmembrane region" description="Helical" evidence="9">
    <location>
        <begin position="228"/>
        <end position="246"/>
    </location>
</feature>
<dbReference type="PANTHER" id="PTHR34790:SF1">
    <property type="entry name" value="PHOTOSYSTEM II CORE COMPLEX PROTEINS PSBY, CHLOROPLASTIC"/>
    <property type="match status" value="1"/>
</dbReference>
<keyword evidence="7" id="KW-0604">Photosystem II</keyword>
<keyword evidence="5" id="KW-0793">Thylakoid</keyword>
<evidence type="ECO:0000256" key="7">
    <source>
        <dbReference type="ARBA" id="ARBA00023276"/>
    </source>
</evidence>
<evidence type="ECO:0000256" key="1">
    <source>
        <dbReference type="ARBA" id="ARBA00004370"/>
    </source>
</evidence>
<gene>
    <name evidence="10" type="ORF">HU200_028503</name>
</gene>
<keyword evidence="2" id="KW-0602">Photosynthesis</keyword>
<dbReference type="Pfam" id="PF06298">
    <property type="entry name" value="PsbY"/>
    <property type="match status" value="2"/>
</dbReference>
<keyword evidence="6 9" id="KW-0472">Membrane</keyword>
<accession>A0A835BVF6</accession>
<dbReference type="Proteomes" id="UP000636709">
    <property type="component" value="Unassembled WGS sequence"/>
</dbReference>
<comment type="subcellular location">
    <subcellularLocation>
        <location evidence="1">Membrane</location>
    </subcellularLocation>
</comment>
<dbReference type="GO" id="GO:0015979">
    <property type="term" value="P:photosynthesis"/>
    <property type="evidence" value="ECO:0007669"/>
    <property type="project" value="UniProtKB-KW"/>
</dbReference>
<feature type="region of interest" description="Disordered" evidence="8">
    <location>
        <begin position="35"/>
        <end position="61"/>
    </location>
</feature>
<keyword evidence="4 9" id="KW-1133">Transmembrane helix</keyword>
<sequence>MPGANPRAHTGRLLPLVDKLDPLVLETRRSELFPIAPTPHNAESKQASPARPAQQSGSSLPPMATIATMTMLKPAAAKIVAQRSAPPSTTTGGVSLRKKSGLSLSMSASSPAAAAMAGAFFHALASSDAALAAQQVADVAAEAGSDNRGQLLLFVVAPAIGWVLYNILQPALNQLNRMRSQAVVAGLGGLGAAAAMASAPEAEAAAVQNLAALAEAAAAAPADDNRGLLLLIVVAPAIGWVLFNILQPALNQLNRMRAMGECTCYGALQQTCYAPMEYSYAMTKAKKAAKVKALACPARGSRRRTLLLRSLDLTIGSHAD</sequence>
<dbReference type="EMBL" id="JACEFO010001742">
    <property type="protein sequence ID" value="KAF8712735.1"/>
    <property type="molecule type" value="Genomic_DNA"/>
</dbReference>
<protein>
    <submittedName>
        <fullName evidence="10">Uncharacterized protein</fullName>
    </submittedName>
</protein>
<feature type="transmembrane region" description="Helical" evidence="9">
    <location>
        <begin position="151"/>
        <end position="168"/>
    </location>
</feature>
<dbReference type="PANTHER" id="PTHR34790">
    <property type="entry name" value="PHOTOSYSTEM II CORE COMPLEX PROTEINS PSBY, CHLOROPLASTIC"/>
    <property type="match status" value="1"/>
</dbReference>
<dbReference type="HAMAP" id="MF_00717">
    <property type="entry name" value="PSII_PsbY"/>
    <property type="match status" value="1"/>
</dbReference>
<dbReference type="GO" id="GO:0009534">
    <property type="term" value="C:chloroplast thylakoid"/>
    <property type="evidence" value="ECO:0007669"/>
    <property type="project" value="TreeGrafter"/>
</dbReference>
<evidence type="ECO:0000256" key="9">
    <source>
        <dbReference type="SAM" id="Phobius"/>
    </source>
</evidence>
<evidence type="ECO:0000256" key="4">
    <source>
        <dbReference type="ARBA" id="ARBA00022989"/>
    </source>
</evidence>
<evidence type="ECO:0000256" key="6">
    <source>
        <dbReference type="ARBA" id="ARBA00023136"/>
    </source>
</evidence>
<dbReference type="InterPro" id="IPR009388">
    <property type="entry name" value="PSII_PsbY"/>
</dbReference>